<keyword evidence="3" id="KW-1185">Reference proteome</keyword>
<feature type="transmembrane region" description="Helical" evidence="1">
    <location>
        <begin position="84"/>
        <end position="105"/>
    </location>
</feature>
<sequence>MNNTTDYTLGIGLAFLPLLGYFFYQTQTPLYTLLALGCLAVSTVGYTFYLRKTKSIHMVSLLIMPFILWLVTLKHYFITLASTLSIITGIIALILMAIAMARGMYTYHKLNLQ</sequence>
<dbReference type="RefSeq" id="WP_271013249.1">
    <property type="nucleotide sequence ID" value="NZ_JAQIFT010000062.1"/>
</dbReference>
<reference evidence="2" key="1">
    <citation type="journal article" date="2023" name="Int. J. Syst. Evol. Microbiol.">
        <title>&lt;i&gt;Holtiella tumoricola&lt;/i&gt; gen. nov. sp. nov., isolated from a human clinical sample.</title>
        <authorList>
            <person name="Allen-Vercoe E."/>
            <person name="Daigneault M.C."/>
            <person name="Vancuren S.J."/>
            <person name="Cochrane K."/>
            <person name="O'Neal L.L."/>
            <person name="Sankaranarayanan K."/>
            <person name="Lawson P.A."/>
        </authorList>
    </citation>
    <scope>NUCLEOTIDE SEQUENCE</scope>
    <source>
        <strain evidence="2">CC70A</strain>
    </source>
</reference>
<gene>
    <name evidence="2" type="ORF">PBV87_18225</name>
</gene>
<evidence type="ECO:0000313" key="2">
    <source>
        <dbReference type="EMBL" id="MDA3733419.1"/>
    </source>
</evidence>
<evidence type="ECO:0000313" key="3">
    <source>
        <dbReference type="Proteomes" id="UP001169242"/>
    </source>
</evidence>
<dbReference type="EMBL" id="JAQIFT010000062">
    <property type="protein sequence ID" value="MDA3733419.1"/>
    <property type="molecule type" value="Genomic_DNA"/>
</dbReference>
<dbReference type="Proteomes" id="UP001169242">
    <property type="component" value="Unassembled WGS sequence"/>
</dbReference>
<accession>A0AA42DRI2</accession>
<evidence type="ECO:0000256" key="1">
    <source>
        <dbReference type="SAM" id="Phobius"/>
    </source>
</evidence>
<name>A0AA42DRI2_9FIRM</name>
<proteinExistence type="predicted"/>
<dbReference type="AlphaFoldDB" id="A0AA42DRI2"/>
<keyword evidence="1" id="KW-0472">Membrane</keyword>
<feature type="transmembrane region" description="Helical" evidence="1">
    <location>
        <begin position="30"/>
        <end position="49"/>
    </location>
</feature>
<protein>
    <submittedName>
        <fullName evidence="2">Uncharacterized protein</fullName>
    </submittedName>
</protein>
<organism evidence="2 3">
    <name type="scientific">Holtiella tumoricola</name>
    <dbReference type="NCBI Taxonomy" id="3018743"/>
    <lineage>
        <taxon>Bacteria</taxon>
        <taxon>Bacillati</taxon>
        <taxon>Bacillota</taxon>
        <taxon>Clostridia</taxon>
        <taxon>Lachnospirales</taxon>
        <taxon>Cellulosilyticaceae</taxon>
        <taxon>Holtiella</taxon>
    </lineage>
</organism>
<comment type="caution">
    <text evidence="2">The sequence shown here is derived from an EMBL/GenBank/DDBJ whole genome shotgun (WGS) entry which is preliminary data.</text>
</comment>
<keyword evidence="1" id="KW-1133">Transmembrane helix</keyword>
<feature type="transmembrane region" description="Helical" evidence="1">
    <location>
        <begin position="7"/>
        <end position="24"/>
    </location>
</feature>
<keyword evidence="1" id="KW-0812">Transmembrane</keyword>
<feature type="transmembrane region" description="Helical" evidence="1">
    <location>
        <begin position="56"/>
        <end position="78"/>
    </location>
</feature>